<reference evidence="9 10" key="1">
    <citation type="journal article" date="2017" name="Gigascience">
        <title>Genome sequence of the small brown planthopper, Laodelphax striatellus.</title>
        <authorList>
            <person name="Zhu J."/>
            <person name="Jiang F."/>
            <person name="Wang X."/>
            <person name="Yang P."/>
            <person name="Bao Y."/>
            <person name="Zhao W."/>
            <person name="Wang W."/>
            <person name="Lu H."/>
            <person name="Wang Q."/>
            <person name="Cui N."/>
            <person name="Li J."/>
            <person name="Chen X."/>
            <person name="Luo L."/>
            <person name="Yu J."/>
            <person name="Kang L."/>
            <person name="Cui F."/>
        </authorList>
    </citation>
    <scope>NUCLEOTIDE SEQUENCE [LARGE SCALE GENOMIC DNA]</scope>
    <source>
        <strain evidence="9">Lst14</strain>
    </source>
</reference>
<dbReference type="EC" id="3.1.2.4" evidence="3"/>
<dbReference type="InterPro" id="IPR045004">
    <property type="entry name" value="ECH_dom"/>
</dbReference>
<dbReference type="STRING" id="195883.A0A482WIA1"/>
<keyword evidence="5" id="KW-0378">Hydrolase</keyword>
<dbReference type="CDD" id="cd06558">
    <property type="entry name" value="crotonase-like"/>
    <property type="match status" value="1"/>
</dbReference>
<dbReference type="PANTHER" id="PTHR43176:SF3">
    <property type="entry name" value="3-HYDROXYISOBUTYRYL-COA HYDROLASE, MITOCHONDRIAL"/>
    <property type="match status" value="1"/>
</dbReference>
<comment type="similarity">
    <text evidence="2">Belongs to the enoyl-CoA hydratase/isomerase family.</text>
</comment>
<dbReference type="Gene3D" id="3.90.226.10">
    <property type="entry name" value="2-enoyl-CoA Hydratase, Chain A, domain 1"/>
    <property type="match status" value="1"/>
</dbReference>
<evidence type="ECO:0000313" key="10">
    <source>
        <dbReference type="Proteomes" id="UP000291343"/>
    </source>
</evidence>
<sequence>MVIIKGEGRAFCAGGDVVGLTKNGVDRCHEQTNFFKKEYRMNYLVGSFSAPYVALIDGIVMGGGVGASVHGPVRIATEKTLFAMPETAIGLFPDVGVSHVLARMPHHLGFYLGLTGHRLKGVDVVKSGIATHFIDSQHIPQLYDGLLTLKDPATNLTTFLNSKTKNIASETFVLEPHLKLIDQCFSAPTVEEILERLESDSSAFAVQALESLKKMSPISMKITRKQIEMYKTKSLQECLLIDNRLARSAVEATVSKDFYEGWLMIFPYIILL</sequence>
<evidence type="ECO:0000256" key="6">
    <source>
        <dbReference type="ARBA" id="ARBA00024871"/>
    </source>
</evidence>
<dbReference type="InParanoid" id="A0A482WIA1"/>
<comment type="caution">
    <text evidence="9">The sequence shown here is derived from an EMBL/GenBank/DDBJ whole genome shotgun (WGS) entry which is preliminary data.</text>
</comment>
<dbReference type="GO" id="GO:0003860">
    <property type="term" value="F:3-hydroxyisobutyryl-CoA hydrolase activity"/>
    <property type="evidence" value="ECO:0007669"/>
    <property type="project" value="UniProtKB-EC"/>
</dbReference>
<dbReference type="FunCoup" id="A0A482WIA1">
    <property type="interactions" value="1475"/>
</dbReference>
<protein>
    <recommendedName>
        <fullName evidence="4">3-hydroxyisobutyryl-CoA hydrolase, mitochondrial</fullName>
        <ecNumber evidence="3">3.1.2.4</ecNumber>
    </recommendedName>
    <alternativeName>
        <fullName evidence="7">3-hydroxyisobutyryl-coenzyme A hydrolase</fullName>
    </alternativeName>
</protein>
<evidence type="ECO:0000256" key="4">
    <source>
        <dbReference type="ARBA" id="ARBA00016714"/>
    </source>
</evidence>
<dbReference type="PANTHER" id="PTHR43176">
    <property type="entry name" value="3-HYDROXYISOBUTYRYL-COA HYDROLASE-RELATED"/>
    <property type="match status" value="1"/>
</dbReference>
<dbReference type="AlphaFoldDB" id="A0A482WIA1"/>
<evidence type="ECO:0000313" key="9">
    <source>
        <dbReference type="EMBL" id="RZF33247.1"/>
    </source>
</evidence>
<accession>A0A482WIA1</accession>
<evidence type="ECO:0000256" key="5">
    <source>
        <dbReference type="ARBA" id="ARBA00022801"/>
    </source>
</evidence>
<dbReference type="Pfam" id="PF16113">
    <property type="entry name" value="ECH_2"/>
    <property type="match status" value="1"/>
</dbReference>
<dbReference type="GO" id="GO:0006574">
    <property type="term" value="P:L-valine catabolic process"/>
    <property type="evidence" value="ECO:0007669"/>
    <property type="project" value="UniProtKB-UniPathway"/>
</dbReference>
<proteinExistence type="inferred from homology"/>
<dbReference type="InterPro" id="IPR032259">
    <property type="entry name" value="HIBYL-CoA-H"/>
</dbReference>
<dbReference type="SUPFAM" id="SSF52096">
    <property type="entry name" value="ClpP/crotonase"/>
    <property type="match status" value="1"/>
</dbReference>
<comment type="catalytic activity">
    <reaction evidence="1">
        <text>3-hydroxy-2-methylpropanoyl-CoA + H2O = 3-hydroxy-2-methylpropanoate + CoA + H(+)</text>
        <dbReference type="Rhea" id="RHEA:20888"/>
        <dbReference type="ChEBI" id="CHEBI:11805"/>
        <dbReference type="ChEBI" id="CHEBI:15377"/>
        <dbReference type="ChEBI" id="CHEBI:15378"/>
        <dbReference type="ChEBI" id="CHEBI:57287"/>
        <dbReference type="ChEBI" id="CHEBI:57340"/>
        <dbReference type="EC" id="3.1.2.4"/>
    </reaction>
</comment>
<evidence type="ECO:0000256" key="1">
    <source>
        <dbReference type="ARBA" id="ARBA00001709"/>
    </source>
</evidence>
<feature type="domain" description="Enoyl-CoA hydratase/isomerase" evidence="8">
    <location>
        <begin position="1"/>
        <end position="261"/>
    </location>
</feature>
<keyword evidence="10" id="KW-1185">Reference proteome</keyword>
<evidence type="ECO:0000259" key="8">
    <source>
        <dbReference type="Pfam" id="PF16113"/>
    </source>
</evidence>
<dbReference type="InterPro" id="IPR029045">
    <property type="entry name" value="ClpP/crotonase-like_dom_sf"/>
</dbReference>
<organism evidence="9 10">
    <name type="scientific">Laodelphax striatellus</name>
    <name type="common">Small brown planthopper</name>
    <name type="synonym">Delphax striatella</name>
    <dbReference type="NCBI Taxonomy" id="195883"/>
    <lineage>
        <taxon>Eukaryota</taxon>
        <taxon>Metazoa</taxon>
        <taxon>Ecdysozoa</taxon>
        <taxon>Arthropoda</taxon>
        <taxon>Hexapoda</taxon>
        <taxon>Insecta</taxon>
        <taxon>Pterygota</taxon>
        <taxon>Neoptera</taxon>
        <taxon>Paraneoptera</taxon>
        <taxon>Hemiptera</taxon>
        <taxon>Auchenorrhyncha</taxon>
        <taxon>Fulgoroidea</taxon>
        <taxon>Delphacidae</taxon>
        <taxon>Criomorphinae</taxon>
        <taxon>Laodelphax</taxon>
    </lineage>
</organism>
<evidence type="ECO:0000256" key="2">
    <source>
        <dbReference type="ARBA" id="ARBA00005254"/>
    </source>
</evidence>
<dbReference type="UniPathway" id="UPA00362"/>
<name>A0A482WIA1_LAOST</name>
<comment type="function">
    <text evidence="6">Hydrolyzes 3-hydroxyisobutyryl-CoA (HIBYL-CoA), a saline catabolite. Has high activity toward isobutyryl-CoA. Could be an isobutyryl-CoA dehydrogenase that functions in valine catabolism. Also hydrolyzes 3-hydroxypropanoyl-CoA.</text>
</comment>
<dbReference type="EMBL" id="QKKF02034409">
    <property type="protein sequence ID" value="RZF33247.1"/>
    <property type="molecule type" value="Genomic_DNA"/>
</dbReference>
<dbReference type="Proteomes" id="UP000291343">
    <property type="component" value="Unassembled WGS sequence"/>
</dbReference>
<evidence type="ECO:0000256" key="7">
    <source>
        <dbReference type="ARBA" id="ARBA00031181"/>
    </source>
</evidence>
<dbReference type="OrthoDB" id="1737613at2759"/>
<dbReference type="GO" id="GO:0005739">
    <property type="term" value="C:mitochondrion"/>
    <property type="evidence" value="ECO:0007669"/>
    <property type="project" value="TreeGrafter"/>
</dbReference>
<gene>
    <name evidence="9" type="ORF">LSTR_LSTR017495</name>
</gene>
<evidence type="ECO:0000256" key="3">
    <source>
        <dbReference type="ARBA" id="ARBA00011915"/>
    </source>
</evidence>
<dbReference type="SMR" id="A0A482WIA1"/>